<dbReference type="GO" id="GO:0006400">
    <property type="term" value="P:tRNA modification"/>
    <property type="evidence" value="ECO:0007669"/>
    <property type="project" value="InterPro"/>
</dbReference>
<organism evidence="3 6">
    <name type="scientific">Sulfolobus acidocaldarius</name>
    <dbReference type="NCBI Taxonomy" id="2285"/>
    <lineage>
        <taxon>Archaea</taxon>
        <taxon>Thermoproteota</taxon>
        <taxon>Thermoprotei</taxon>
        <taxon>Sulfolobales</taxon>
        <taxon>Sulfolobaceae</taxon>
        <taxon>Sulfolobus</taxon>
    </lineage>
</organism>
<dbReference type="Proteomes" id="UP000060043">
    <property type="component" value="Chromosome"/>
</dbReference>
<name>A0A0U3FET8_9CREN</name>
<protein>
    <submittedName>
        <fullName evidence="3">RNA methyltransferase</fullName>
    </submittedName>
</protein>
<evidence type="ECO:0000313" key="6">
    <source>
        <dbReference type="Proteomes" id="UP000065473"/>
    </source>
</evidence>
<reference evidence="5 6" key="1">
    <citation type="submission" date="2015-12" db="EMBL/GenBank/DDBJ databases">
        <title>A stable core within a dynamic pangenome in Sulfolobus acidocaldarius.</title>
        <authorList>
            <person name="Anderson R."/>
            <person name="Kouris A."/>
            <person name="Seward C."/>
            <person name="Campbell K."/>
            <person name="Whitaker R."/>
        </authorList>
    </citation>
    <scope>NUCLEOTIDE SEQUENCE [LARGE SCALE GENOMIC DNA]</scope>
    <source>
        <strain evidence="3 6">GG12-C01-09</strain>
        <strain evidence="4 5">NG05B_CO5_07</strain>
    </source>
</reference>
<dbReference type="PROSITE" id="PS51165">
    <property type="entry name" value="THUMP"/>
    <property type="match status" value="1"/>
</dbReference>
<proteinExistence type="predicted"/>
<dbReference type="GO" id="GO:0003723">
    <property type="term" value="F:RNA binding"/>
    <property type="evidence" value="ECO:0007669"/>
    <property type="project" value="UniProtKB-UniRule"/>
</dbReference>
<evidence type="ECO:0000259" key="2">
    <source>
        <dbReference type="PROSITE" id="PS51165"/>
    </source>
</evidence>
<keyword evidence="3" id="KW-0808">Transferase</keyword>
<dbReference type="Proteomes" id="UP000065473">
    <property type="component" value="Chromosome"/>
</dbReference>
<gene>
    <name evidence="3" type="ORF">ATY89_01920</name>
    <name evidence="4" type="ORF">ATZ20_04955</name>
</gene>
<dbReference type="SUPFAM" id="SSF143437">
    <property type="entry name" value="THUMP domain-like"/>
    <property type="match status" value="1"/>
</dbReference>
<dbReference type="GO" id="GO:0008168">
    <property type="term" value="F:methyltransferase activity"/>
    <property type="evidence" value="ECO:0007669"/>
    <property type="project" value="UniProtKB-KW"/>
</dbReference>
<dbReference type="GeneID" id="14551413"/>
<dbReference type="RefSeq" id="WP_011277767.1">
    <property type="nucleotide sequence ID" value="NZ_BHWZ01000001.1"/>
</dbReference>
<feature type="domain" description="THUMP" evidence="2">
    <location>
        <begin position="60"/>
        <end position="154"/>
    </location>
</feature>
<keyword evidence="1" id="KW-0694">RNA-binding</keyword>
<dbReference type="SMART" id="SM00981">
    <property type="entry name" value="THUMP"/>
    <property type="match status" value="1"/>
</dbReference>
<dbReference type="OrthoDB" id="34466at2157"/>
<dbReference type="EMBL" id="CP013694">
    <property type="protein sequence ID" value="ALU28843.1"/>
    <property type="molecule type" value="Genomic_DNA"/>
</dbReference>
<accession>A0A0U3FET8</accession>
<keyword evidence="3" id="KW-0489">Methyltransferase</keyword>
<dbReference type="EMBL" id="CP013695">
    <property type="protein sequence ID" value="ALU31562.1"/>
    <property type="molecule type" value="Genomic_DNA"/>
</dbReference>
<dbReference type="AlphaFoldDB" id="A0A0U3FET8"/>
<dbReference type="InterPro" id="IPR004114">
    <property type="entry name" value="THUMP_dom"/>
</dbReference>
<dbReference type="InterPro" id="IPR040183">
    <property type="entry name" value="THUMPD1-like"/>
</dbReference>
<evidence type="ECO:0000256" key="1">
    <source>
        <dbReference type="PROSITE-ProRule" id="PRU00529"/>
    </source>
</evidence>
<dbReference type="GO" id="GO:0032259">
    <property type="term" value="P:methylation"/>
    <property type="evidence" value="ECO:0007669"/>
    <property type="project" value="UniProtKB-KW"/>
</dbReference>
<dbReference type="PaxDb" id="1435377-SUSAZ_04120"/>
<sequence>MERPTLLLTAKKNKDNICLMEILNRILIKDINATAVEIVKNVIILYSNLNPMEAYGLLISGPPSCVAKIFPIHGVIDSISEAEVIRKSIDLCKNMLKNTFYVQCYSRGVRVNCREIEIGIGIGLRGIAKVDFKSPELIVFVNVVRDKSYISFLKKGREKVSVKSLGQNI</sequence>
<dbReference type="OMA" id="VNCREIE"/>
<evidence type="ECO:0000313" key="4">
    <source>
        <dbReference type="EMBL" id="ALU31562.1"/>
    </source>
</evidence>
<evidence type="ECO:0000313" key="5">
    <source>
        <dbReference type="Proteomes" id="UP000060043"/>
    </source>
</evidence>
<evidence type="ECO:0000313" key="3">
    <source>
        <dbReference type="EMBL" id="ALU28843.1"/>
    </source>
</evidence>
<dbReference type="STRING" id="1435377.SUSAZ_04120"/>
<dbReference type="CDD" id="cd11717">
    <property type="entry name" value="THUMP_THUMPD1_like"/>
    <property type="match status" value="1"/>
</dbReference>